<dbReference type="Proteomes" id="UP000467700">
    <property type="component" value="Unassembled WGS sequence"/>
</dbReference>
<dbReference type="AlphaFoldDB" id="A0A8S0VTG7"/>
<dbReference type="EMBL" id="CACVBS010000029">
    <property type="protein sequence ID" value="CAA7260300.1"/>
    <property type="molecule type" value="Genomic_DNA"/>
</dbReference>
<gene>
    <name evidence="1" type="ORF">AAE3_LOCUS2561</name>
</gene>
<accession>A0A8S0VTG7</accession>
<comment type="caution">
    <text evidence="1">The sequence shown here is derived from an EMBL/GenBank/DDBJ whole genome shotgun (WGS) entry which is preliminary data.</text>
</comment>
<protein>
    <submittedName>
        <fullName evidence="1">Uncharacterized protein</fullName>
    </submittedName>
</protein>
<name>A0A8S0VTG7_CYCAE</name>
<dbReference type="OrthoDB" id="2588098at2759"/>
<organism evidence="1 2">
    <name type="scientific">Cyclocybe aegerita</name>
    <name type="common">Black poplar mushroom</name>
    <name type="synonym">Agrocybe aegerita</name>
    <dbReference type="NCBI Taxonomy" id="1973307"/>
    <lineage>
        <taxon>Eukaryota</taxon>
        <taxon>Fungi</taxon>
        <taxon>Dikarya</taxon>
        <taxon>Basidiomycota</taxon>
        <taxon>Agaricomycotina</taxon>
        <taxon>Agaricomycetes</taxon>
        <taxon>Agaricomycetidae</taxon>
        <taxon>Agaricales</taxon>
        <taxon>Agaricineae</taxon>
        <taxon>Bolbitiaceae</taxon>
        <taxon>Cyclocybe</taxon>
    </lineage>
</organism>
<evidence type="ECO:0000313" key="2">
    <source>
        <dbReference type="Proteomes" id="UP000467700"/>
    </source>
</evidence>
<evidence type="ECO:0000313" key="1">
    <source>
        <dbReference type="EMBL" id="CAA7260300.1"/>
    </source>
</evidence>
<sequence length="220" mass="24738">MGEFFFERSFTDDLLYLLAMPAVPLPTETPAHFNTTRRKPPAGSWAGDRIILLGAWVEEWPESVEEAESPATLYNEAHCIDKVIFSYGGSKEEAYPQERVWVLRNLSQKIYVRSDRLPARVYGGGEHSLVLPGEEGYIQPGLRSTPRLINVLLARIGWSEDPSTAMACDMELTEGEWAGDRVDIRLLEGADLEGWVDASDDEAGRLQTIWSEDGVPMWHL</sequence>
<keyword evidence="2" id="KW-1185">Reference proteome</keyword>
<reference evidence="1 2" key="1">
    <citation type="submission" date="2020-01" db="EMBL/GenBank/DDBJ databases">
        <authorList>
            <person name="Gupta K D."/>
        </authorList>
    </citation>
    <scope>NUCLEOTIDE SEQUENCE [LARGE SCALE GENOMIC DNA]</scope>
</reference>
<proteinExistence type="predicted"/>